<dbReference type="OrthoDB" id="9775118at2"/>
<name>A0A517E154_9FIRM</name>
<dbReference type="InterPro" id="IPR029052">
    <property type="entry name" value="Metallo-depent_PP-like"/>
</dbReference>
<dbReference type="InterPro" id="IPR006179">
    <property type="entry name" value="5_nucleotidase/apyrase"/>
</dbReference>
<keyword evidence="2" id="KW-1185">Reference proteome</keyword>
<evidence type="ECO:0000313" key="2">
    <source>
        <dbReference type="Proteomes" id="UP000320776"/>
    </source>
</evidence>
<organism evidence="1 2">
    <name type="scientific">Sporomusa termitida</name>
    <dbReference type="NCBI Taxonomy" id="2377"/>
    <lineage>
        <taxon>Bacteria</taxon>
        <taxon>Bacillati</taxon>
        <taxon>Bacillota</taxon>
        <taxon>Negativicutes</taxon>
        <taxon>Selenomonadales</taxon>
        <taxon>Sporomusaceae</taxon>
        <taxon>Sporomusa</taxon>
    </lineage>
</organism>
<proteinExistence type="predicted"/>
<dbReference type="EMBL" id="CP036259">
    <property type="protein sequence ID" value="QDR83332.1"/>
    <property type="molecule type" value="Genomic_DNA"/>
</dbReference>
<dbReference type="GO" id="GO:0016787">
    <property type="term" value="F:hydrolase activity"/>
    <property type="evidence" value="ECO:0007669"/>
    <property type="project" value="InterPro"/>
</dbReference>
<dbReference type="PANTHER" id="PTHR11575">
    <property type="entry name" value="5'-NUCLEOTIDASE-RELATED"/>
    <property type="match status" value="1"/>
</dbReference>
<evidence type="ECO:0000313" key="1">
    <source>
        <dbReference type="EMBL" id="QDR83332.1"/>
    </source>
</evidence>
<dbReference type="KEGG" id="sted:SPTER_48160"/>
<reference evidence="1 2" key="1">
    <citation type="submission" date="2019-02" db="EMBL/GenBank/DDBJ databases">
        <title>Closed genome of Sporomusa termitida DSM 4440.</title>
        <authorList>
            <person name="Poehlein A."/>
            <person name="Daniel R."/>
        </authorList>
    </citation>
    <scope>NUCLEOTIDE SEQUENCE [LARGE SCALE GENOMIC DNA]</scope>
    <source>
        <strain evidence="1 2">DSM 4440</strain>
    </source>
</reference>
<dbReference type="GO" id="GO:0030288">
    <property type="term" value="C:outer membrane-bounded periplasmic space"/>
    <property type="evidence" value="ECO:0007669"/>
    <property type="project" value="TreeGrafter"/>
</dbReference>
<dbReference type="Gene3D" id="3.60.21.10">
    <property type="match status" value="2"/>
</dbReference>
<dbReference type="PANTHER" id="PTHR11575:SF24">
    <property type="entry name" value="5'-NUCLEOTIDASE"/>
    <property type="match status" value="1"/>
</dbReference>
<dbReference type="AlphaFoldDB" id="A0A517E154"/>
<dbReference type="Proteomes" id="UP000320776">
    <property type="component" value="Chromosome"/>
</dbReference>
<sequence length="310" mass="33768">MKKHWNRLIRLAVVGLAVIWCLPTITLAAPKQPTPPPAPVKITVLATAGLYGHIIDWDYTVPKTADFGLVKIASLVKKERQANSHTLLVDGGNMLTGTPLTSLFASEPSKLPNPMIAAYNYLGYDAVVLGEGEFAYGSDFLSQALATARFPVLSANVHRPGQRLPTVKPYTIKEFEVGKEKKKEKIRIGIIGLTTADTTTNPENYAGITFDDQTAALNATVKKLQNKVDAVIVVKNNGLEISGTAVAAPGKYGSSLSRIELTFEKTGKKWQLQHTETSTLYSVIAPADKSMADFAWPYHDATLQHQNKRP</sequence>
<gene>
    <name evidence="1" type="ORF">SPTER_48160</name>
</gene>
<dbReference type="GO" id="GO:0009166">
    <property type="term" value="P:nucleotide catabolic process"/>
    <property type="evidence" value="ECO:0007669"/>
    <property type="project" value="InterPro"/>
</dbReference>
<protein>
    <submittedName>
        <fullName evidence="1">CycNucDiestase: 2',3'-cyclic-nucleotide 2'-phosphodieSPTERase</fullName>
    </submittedName>
</protein>
<dbReference type="RefSeq" id="WP_144352622.1">
    <property type="nucleotide sequence ID" value="NZ_CP036259.1"/>
</dbReference>
<accession>A0A517E154</accession>
<dbReference type="SUPFAM" id="SSF56300">
    <property type="entry name" value="Metallo-dependent phosphatases"/>
    <property type="match status" value="1"/>
</dbReference>